<proteinExistence type="predicted"/>
<protein>
    <submittedName>
        <fullName evidence="1">Glyoxalase</fullName>
    </submittedName>
</protein>
<dbReference type="PANTHER" id="PTHR36503">
    <property type="entry name" value="BLR2520 PROTEIN"/>
    <property type="match status" value="1"/>
</dbReference>
<evidence type="ECO:0000313" key="2">
    <source>
        <dbReference type="Proteomes" id="UP000031364"/>
    </source>
</evidence>
<dbReference type="Gene3D" id="3.10.180.10">
    <property type="entry name" value="2,3-Dihydroxybiphenyl 1,2-Dioxygenase, domain 1"/>
    <property type="match status" value="2"/>
</dbReference>
<keyword evidence="2" id="KW-1185">Reference proteome</keyword>
<dbReference type="Proteomes" id="UP000031364">
    <property type="component" value="Unassembled WGS sequence"/>
</dbReference>
<reference evidence="1 2" key="1">
    <citation type="journal article" date="2014" name="Int. J. Syst. Evol. Microbiol.">
        <title>Nocardia vulneris sp. nov., isolated from wounds of human patients in North America.</title>
        <authorList>
            <person name="Lasker B.A."/>
            <person name="Bell M."/>
            <person name="Klenk H.P."/>
            <person name="Sproer C."/>
            <person name="Schumann C."/>
            <person name="Schumann P."/>
            <person name="Brown J.M."/>
        </authorList>
    </citation>
    <scope>NUCLEOTIDE SEQUENCE [LARGE SCALE GENOMIC DNA]</scope>
    <source>
        <strain evidence="1 2">W9851</strain>
    </source>
</reference>
<organism evidence="1 2">
    <name type="scientific">Nocardia vulneris</name>
    <dbReference type="NCBI Taxonomy" id="1141657"/>
    <lineage>
        <taxon>Bacteria</taxon>
        <taxon>Bacillati</taxon>
        <taxon>Actinomycetota</taxon>
        <taxon>Actinomycetes</taxon>
        <taxon>Mycobacteriales</taxon>
        <taxon>Nocardiaceae</taxon>
        <taxon>Nocardia</taxon>
    </lineage>
</organism>
<dbReference type="PANTHER" id="PTHR36503:SF1">
    <property type="entry name" value="BLR2520 PROTEIN"/>
    <property type="match status" value="1"/>
</dbReference>
<dbReference type="SUPFAM" id="SSF54593">
    <property type="entry name" value="Glyoxalase/Bleomycin resistance protein/Dihydroxybiphenyl dioxygenase"/>
    <property type="match status" value="1"/>
</dbReference>
<dbReference type="RefSeq" id="WP_043669816.1">
    <property type="nucleotide sequence ID" value="NZ_BDCI01000004.1"/>
</dbReference>
<name>A0ABR4ZGG0_9NOCA</name>
<comment type="caution">
    <text evidence="1">The sequence shown here is derived from an EMBL/GenBank/DDBJ whole genome shotgun (WGS) entry which is preliminary data.</text>
</comment>
<dbReference type="InterPro" id="IPR029068">
    <property type="entry name" value="Glyas_Bleomycin-R_OHBP_Dase"/>
</dbReference>
<accession>A0ABR4ZGG0</accession>
<sequence>MNITTDQITIDAVTLEVADPAAAAEFYAAAFGLGDKLRVRASDAPTSGFRGFILSLVVSQPSTVDSLVGSAVQAGATIVKPAKKSFWGYGAVVQAPDGAIWKIATSAKKDTGPATREIDDFVVLFGVDNVKATKQFYADRGLSVGKSFGSKYAEFEAPAAAIKLALYGRKAAAKDAGVAPEGSGSHRIVLASGLGAFADPDGFEWEPTPAAADR</sequence>
<dbReference type="EMBL" id="JNFP01000014">
    <property type="protein sequence ID" value="KIA64404.1"/>
    <property type="molecule type" value="Genomic_DNA"/>
</dbReference>
<gene>
    <name evidence="1" type="ORF">FG87_14255</name>
</gene>
<evidence type="ECO:0000313" key="1">
    <source>
        <dbReference type="EMBL" id="KIA64404.1"/>
    </source>
</evidence>